<dbReference type="RefSeq" id="WP_250917971.1">
    <property type="nucleotide sequence ID" value="NZ_JAMQAW010000004.1"/>
</dbReference>
<evidence type="ECO:0000256" key="3">
    <source>
        <dbReference type="ARBA" id="ARBA00022741"/>
    </source>
</evidence>
<evidence type="ECO:0000256" key="1">
    <source>
        <dbReference type="ARBA" id="ARBA00022448"/>
    </source>
</evidence>
<dbReference type="InterPro" id="IPR003593">
    <property type="entry name" value="AAA+_ATPase"/>
</dbReference>
<sequence length="513" mass="53777">MTTERRLALGVASLGKTFGAVTALSDVTLEVEAGSVLALLGENGAGKSTFISLVSGAVTPSSGTIEISGEPARLNSPHDAARLGIQVVHQEPKLTNEGSIAENIFLADYAGGTGLQLVSLRRRVQRAETLLSKLGLADGLPPVTTSVHRLSAAQRQLVAIAKAMATEARVLFLDEPNSSLTPRETTQLWNLVRALRDSGVAVIVVSHRLSELYQVVDRVAVLRDGRLVATGTAAEIPIPRAVELMAGRQSAPVKRAERPARGDVVLQMEGVHTRSVHGVDLTVHAGEVVGLAGLVGAGRTEIGLAACGGEPVLAGRVSIDGRERRFRSPRAALRAGVVMTSEERRRAVFASHDVTFNIAGSSLERLSRLGVLSRGRERGLAGDWVRRLALRGSPGSPILSLSGGNQQKALLARALAVKPRLVILDEPTHGIDVNTKAEISALVGRLAAEGLAVIFISSEVEELLGVADRVAVVRDGRIVQEASGTDGIGLVAAALGETLTPRTEPSDRSGLPS</sequence>
<name>A0ABT0UG48_9ACTN</name>
<evidence type="ECO:0000313" key="7">
    <source>
        <dbReference type="Proteomes" id="UP001431429"/>
    </source>
</evidence>
<protein>
    <submittedName>
        <fullName evidence="6">Sugar ABC transporter ATP-binding protein</fullName>
    </submittedName>
</protein>
<dbReference type="SMART" id="SM00382">
    <property type="entry name" value="AAA"/>
    <property type="match status" value="2"/>
</dbReference>
<keyword evidence="7" id="KW-1185">Reference proteome</keyword>
<evidence type="ECO:0000313" key="6">
    <source>
        <dbReference type="EMBL" id="MCM2387604.1"/>
    </source>
</evidence>
<feature type="domain" description="ABC transporter" evidence="5">
    <location>
        <begin position="9"/>
        <end position="249"/>
    </location>
</feature>
<evidence type="ECO:0000256" key="2">
    <source>
        <dbReference type="ARBA" id="ARBA00022737"/>
    </source>
</evidence>
<dbReference type="GO" id="GO:0005524">
    <property type="term" value="F:ATP binding"/>
    <property type="evidence" value="ECO:0007669"/>
    <property type="project" value="UniProtKB-KW"/>
</dbReference>
<gene>
    <name evidence="6" type="ORF">NBG84_04635</name>
</gene>
<keyword evidence="3" id="KW-0547">Nucleotide-binding</keyword>
<keyword evidence="2" id="KW-0677">Repeat</keyword>
<proteinExistence type="predicted"/>
<dbReference type="Gene3D" id="3.40.50.300">
    <property type="entry name" value="P-loop containing nucleotide triphosphate hydrolases"/>
    <property type="match status" value="2"/>
</dbReference>
<keyword evidence="4 6" id="KW-0067">ATP-binding</keyword>
<dbReference type="PANTHER" id="PTHR43790">
    <property type="entry name" value="CARBOHYDRATE TRANSPORT ATP-BINDING PROTEIN MG119-RELATED"/>
    <property type="match status" value="1"/>
</dbReference>
<dbReference type="CDD" id="cd03215">
    <property type="entry name" value="ABC_Carb_Monos_II"/>
    <property type="match status" value="1"/>
</dbReference>
<accession>A0ABT0UG48</accession>
<dbReference type="InterPro" id="IPR050107">
    <property type="entry name" value="ABC_carbohydrate_import_ATPase"/>
</dbReference>
<organism evidence="6 7">
    <name type="scientific">Streptomyces albipurpureus</name>
    <dbReference type="NCBI Taxonomy" id="2897419"/>
    <lineage>
        <taxon>Bacteria</taxon>
        <taxon>Bacillati</taxon>
        <taxon>Actinomycetota</taxon>
        <taxon>Actinomycetes</taxon>
        <taxon>Kitasatosporales</taxon>
        <taxon>Streptomycetaceae</taxon>
        <taxon>Streptomyces</taxon>
    </lineage>
</organism>
<dbReference type="PROSITE" id="PS00211">
    <property type="entry name" value="ABC_TRANSPORTER_1"/>
    <property type="match status" value="1"/>
</dbReference>
<evidence type="ECO:0000256" key="4">
    <source>
        <dbReference type="ARBA" id="ARBA00022840"/>
    </source>
</evidence>
<dbReference type="CDD" id="cd03216">
    <property type="entry name" value="ABC_Carb_Monos_I"/>
    <property type="match status" value="1"/>
</dbReference>
<comment type="caution">
    <text evidence="6">The sequence shown here is derived from an EMBL/GenBank/DDBJ whole genome shotgun (WGS) entry which is preliminary data.</text>
</comment>
<evidence type="ECO:0000259" key="5">
    <source>
        <dbReference type="PROSITE" id="PS50893"/>
    </source>
</evidence>
<dbReference type="PROSITE" id="PS50893">
    <property type="entry name" value="ABC_TRANSPORTER_2"/>
    <property type="match status" value="2"/>
</dbReference>
<dbReference type="SUPFAM" id="SSF52540">
    <property type="entry name" value="P-loop containing nucleoside triphosphate hydrolases"/>
    <property type="match status" value="2"/>
</dbReference>
<dbReference type="InterPro" id="IPR027417">
    <property type="entry name" value="P-loop_NTPase"/>
</dbReference>
<dbReference type="Proteomes" id="UP001431429">
    <property type="component" value="Unassembled WGS sequence"/>
</dbReference>
<dbReference type="InterPro" id="IPR003439">
    <property type="entry name" value="ABC_transporter-like_ATP-bd"/>
</dbReference>
<dbReference type="EMBL" id="JAMQAW010000004">
    <property type="protein sequence ID" value="MCM2387604.1"/>
    <property type="molecule type" value="Genomic_DNA"/>
</dbReference>
<dbReference type="PANTHER" id="PTHR43790:SF9">
    <property type="entry name" value="GALACTOFURANOSE TRANSPORTER ATP-BINDING PROTEIN YTFR"/>
    <property type="match status" value="1"/>
</dbReference>
<dbReference type="Pfam" id="PF00005">
    <property type="entry name" value="ABC_tran"/>
    <property type="match status" value="2"/>
</dbReference>
<feature type="domain" description="ABC transporter" evidence="5">
    <location>
        <begin position="260"/>
        <end position="500"/>
    </location>
</feature>
<reference evidence="6" key="1">
    <citation type="submission" date="2022-06" db="EMBL/GenBank/DDBJ databases">
        <title>Genome public.</title>
        <authorList>
            <person name="Sun Q."/>
        </authorList>
    </citation>
    <scope>NUCLEOTIDE SEQUENCE</scope>
    <source>
        <strain evidence="6">CWNU-1</strain>
    </source>
</reference>
<dbReference type="InterPro" id="IPR017871">
    <property type="entry name" value="ABC_transporter-like_CS"/>
</dbReference>
<keyword evidence="1" id="KW-0813">Transport</keyword>